<evidence type="ECO:0000313" key="2">
    <source>
        <dbReference type="EMBL" id="HEB96557.1"/>
    </source>
</evidence>
<dbReference type="Pfam" id="PF07386">
    <property type="entry name" value="DUF1499"/>
    <property type="match status" value="1"/>
</dbReference>
<keyword evidence="1" id="KW-0472">Membrane</keyword>
<keyword evidence="1" id="KW-1133">Transmembrane helix</keyword>
<proteinExistence type="predicted"/>
<keyword evidence="1" id="KW-0812">Transmembrane</keyword>
<accession>A0A831RMD2</accession>
<feature type="transmembrane region" description="Helical" evidence="1">
    <location>
        <begin position="77"/>
        <end position="97"/>
    </location>
</feature>
<evidence type="ECO:0000256" key="1">
    <source>
        <dbReference type="SAM" id="Phobius"/>
    </source>
</evidence>
<name>A0A831RMD2_9GAMM</name>
<dbReference type="Proteomes" id="UP000886251">
    <property type="component" value="Unassembled WGS sequence"/>
</dbReference>
<organism evidence="2">
    <name type="scientific">Sedimenticola thiotaurini</name>
    <dbReference type="NCBI Taxonomy" id="1543721"/>
    <lineage>
        <taxon>Bacteria</taxon>
        <taxon>Pseudomonadati</taxon>
        <taxon>Pseudomonadota</taxon>
        <taxon>Gammaproteobacteria</taxon>
        <taxon>Chromatiales</taxon>
        <taxon>Sedimenticolaceae</taxon>
        <taxon>Sedimenticola</taxon>
    </lineage>
</organism>
<comment type="caution">
    <text evidence="2">The sequence shown here is derived from an EMBL/GenBank/DDBJ whole genome shotgun (WGS) entry which is preliminary data.</text>
</comment>
<reference evidence="2" key="1">
    <citation type="journal article" date="2020" name="mSystems">
        <title>Genome- and Community-Level Interaction Insights into Carbon Utilization and Element Cycling Functions of Hydrothermarchaeota in Hydrothermal Sediment.</title>
        <authorList>
            <person name="Zhou Z."/>
            <person name="Liu Y."/>
            <person name="Xu W."/>
            <person name="Pan J."/>
            <person name="Luo Z.H."/>
            <person name="Li M."/>
        </authorList>
    </citation>
    <scope>NUCLEOTIDE SEQUENCE [LARGE SCALE GENOMIC DNA]</scope>
    <source>
        <strain evidence="2">HyVt-443</strain>
    </source>
</reference>
<feature type="transmembrane region" description="Helical" evidence="1">
    <location>
        <begin position="47"/>
        <end position="70"/>
    </location>
</feature>
<dbReference type="AlphaFoldDB" id="A0A831RMD2"/>
<protein>
    <submittedName>
        <fullName evidence="2">DUF1499 domain-containing protein</fullName>
    </submittedName>
</protein>
<dbReference type="InterPro" id="IPR010865">
    <property type="entry name" value="DUF1499"/>
</dbReference>
<sequence length="246" mass="26548">MTTSKTPARLRLAPAALLLALVVVLAVVAAAVGFRLELWGYGSAVRILRYAVYGGIVTALLAVTAMALTWPGRGRRFAVALLALLLVSPALLVPLYWNYSKSRLPPIQDIATDPDDPLSFWDVPTTRIDYPGGEVAEQQRAAFPDIRPLVLRAPLPEVYRSAVELVRERGWKLVAADAEEGRIEATVTTFWFGFKDDVAVGLTPVDGGVRVDMRSASRYGGGGDGGANANRIRSFLRDLQRATGGS</sequence>
<dbReference type="EMBL" id="DRKP01000101">
    <property type="protein sequence ID" value="HEB96557.1"/>
    <property type="molecule type" value="Genomic_DNA"/>
</dbReference>
<gene>
    <name evidence="2" type="ORF">ENI96_09025</name>
</gene>